<evidence type="ECO:0000256" key="4">
    <source>
        <dbReference type="ARBA" id="ARBA00022500"/>
    </source>
</evidence>
<dbReference type="InterPro" id="IPR004089">
    <property type="entry name" value="MCPsignal_dom"/>
</dbReference>
<dbReference type="SUPFAM" id="SSF58104">
    <property type="entry name" value="Methyl-accepting chemotaxis protein (MCP) signaling domain"/>
    <property type="match status" value="1"/>
</dbReference>
<evidence type="ECO:0000256" key="9">
    <source>
        <dbReference type="ARBA" id="ARBA00029447"/>
    </source>
</evidence>
<evidence type="ECO:0000256" key="1">
    <source>
        <dbReference type="ARBA" id="ARBA00004651"/>
    </source>
</evidence>
<evidence type="ECO:0000256" key="11">
    <source>
        <dbReference type="SAM" id="Phobius"/>
    </source>
</evidence>
<dbReference type="PANTHER" id="PTHR43531">
    <property type="entry name" value="PROTEIN ICFG"/>
    <property type="match status" value="1"/>
</dbReference>
<protein>
    <submittedName>
        <fullName evidence="14">Methyl-accepting chemotaxis protein</fullName>
    </submittedName>
</protein>
<feature type="transmembrane region" description="Helical" evidence="11">
    <location>
        <begin position="190"/>
        <end position="214"/>
    </location>
</feature>
<dbReference type="InterPro" id="IPR003660">
    <property type="entry name" value="HAMP_dom"/>
</dbReference>
<dbReference type="PROSITE" id="PS50885">
    <property type="entry name" value="HAMP"/>
    <property type="match status" value="1"/>
</dbReference>
<dbReference type="Pfam" id="PF00015">
    <property type="entry name" value="MCPsignal"/>
    <property type="match status" value="1"/>
</dbReference>
<keyword evidence="6 11" id="KW-1133">Transmembrane helix</keyword>
<sequence>MRNLTVKSRLVLLTMAVAVVLVGVGVVGLLGVTRATDALQRMFEGRAKALQVISTIDELVAETRFSVSDAILDPSAQKTKLVAEAAEARVHQVDELMGQYLGNGATGEEKELALQFSSNWTGLRDKGLRPAIKLLAENNLSEAQWVETQTIEPMTKAVRSQGNELRKREVTSAQGEYDHARKMGHIEQSVVVAFILGGLGIVALLCASMAHSLFRELGGEPYLTADVARRVASGDLSVSVPVKPGDTRSVLFAMATMRERLAAMIGEIRSSTETIADATAEIAAGNTMLAGRTEEHAASIQQTSASMEQIASNVKANVEHARQAQSLARVASGKAQDGDRAAKDVVERMNELAQRSARIREITSVIEGISFQTNLLALNAAVEAARAGSHGRGFAVVAQEVRALAESSARAAKEIDALIKGMTSEVDLSSAAVKRAGATIVDLIDAVTGVSHLVESIAVESNEQSAGIKQVNAVVVTMDHMTQNNASFAQEGVQAASALANQAQHLRAAVLAFQL</sequence>
<feature type="domain" description="HAMP" evidence="13">
    <location>
        <begin position="225"/>
        <end position="266"/>
    </location>
</feature>
<dbReference type="InterPro" id="IPR051310">
    <property type="entry name" value="MCP_chemotaxis"/>
</dbReference>
<dbReference type="PANTHER" id="PTHR43531:SF14">
    <property type="entry name" value="METHYL-ACCEPTING CHEMOTAXIS PROTEIN I-RELATED"/>
    <property type="match status" value="1"/>
</dbReference>
<reference evidence="14 15" key="1">
    <citation type="submission" date="2019-09" db="EMBL/GenBank/DDBJ databases">
        <title>Paraburkholderia podalyriae sp. nov., A South African Podalyria-associated rhizobium.</title>
        <authorList>
            <person name="Mavima L."/>
            <person name="Beukes C.W."/>
            <person name="Palmer M."/>
            <person name="De Meyer S.E."/>
            <person name="James E.K."/>
            <person name="Maluk M."/>
            <person name="Avontuur J.R."/>
            <person name="Chan W.Y."/>
            <person name="Venter S.N."/>
            <person name="Steenkamp E.T."/>
        </authorList>
    </citation>
    <scope>NUCLEOTIDE SEQUENCE [LARGE SCALE GENOMIC DNA]</scope>
    <source>
        <strain evidence="14 15">WC7.3b</strain>
    </source>
</reference>
<name>A0ABR7Q1J4_9BURK</name>
<evidence type="ECO:0000256" key="3">
    <source>
        <dbReference type="ARBA" id="ARBA00022481"/>
    </source>
</evidence>
<dbReference type="CDD" id="cd11386">
    <property type="entry name" value="MCP_signal"/>
    <property type="match status" value="1"/>
</dbReference>
<comment type="similarity">
    <text evidence="9">Belongs to the methyl-accepting chemotaxis (MCP) protein family.</text>
</comment>
<evidence type="ECO:0000313" key="15">
    <source>
        <dbReference type="Proteomes" id="UP000736373"/>
    </source>
</evidence>
<gene>
    <name evidence="14" type="ORF">F6X42_39435</name>
</gene>
<organism evidence="14 15">
    <name type="scientific">Paraburkholderia podalyriae</name>
    <dbReference type="NCBI Taxonomy" id="1938811"/>
    <lineage>
        <taxon>Bacteria</taxon>
        <taxon>Pseudomonadati</taxon>
        <taxon>Pseudomonadota</taxon>
        <taxon>Betaproteobacteria</taxon>
        <taxon>Burkholderiales</taxon>
        <taxon>Burkholderiaceae</taxon>
        <taxon>Paraburkholderia</taxon>
    </lineage>
</organism>
<evidence type="ECO:0000256" key="2">
    <source>
        <dbReference type="ARBA" id="ARBA00022475"/>
    </source>
</evidence>
<dbReference type="RefSeq" id="WP_187639155.1">
    <property type="nucleotide sequence ID" value="NZ_VZQQ01000091.1"/>
</dbReference>
<keyword evidence="8 10" id="KW-0807">Transducer</keyword>
<evidence type="ECO:0000313" key="14">
    <source>
        <dbReference type="EMBL" id="MBC8752284.1"/>
    </source>
</evidence>
<evidence type="ECO:0000256" key="6">
    <source>
        <dbReference type="ARBA" id="ARBA00022989"/>
    </source>
</evidence>
<keyword evidence="5 11" id="KW-0812">Transmembrane</keyword>
<dbReference type="PROSITE" id="PS50111">
    <property type="entry name" value="CHEMOTAXIS_TRANSDUC_2"/>
    <property type="match status" value="1"/>
</dbReference>
<evidence type="ECO:0000256" key="5">
    <source>
        <dbReference type="ARBA" id="ARBA00022692"/>
    </source>
</evidence>
<accession>A0ABR7Q1J4</accession>
<dbReference type="InterPro" id="IPR003122">
    <property type="entry name" value="Tar_rcpt_lig-bd"/>
</dbReference>
<keyword evidence="3" id="KW-0488">Methylation</keyword>
<dbReference type="SMART" id="SM00283">
    <property type="entry name" value="MA"/>
    <property type="match status" value="1"/>
</dbReference>
<evidence type="ECO:0000259" key="12">
    <source>
        <dbReference type="PROSITE" id="PS50111"/>
    </source>
</evidence>
<comment type="caution">
    <text evidence="14">The sequence shown here is derived from an EMBL/GenBank/DDBJ whole genome shotgun (WGS) entry which is preliminary data.</text>
</comment>
<evidence type="ECO:0000259" key="13">
    <source>
        <dbReference type="PROSITE" id="PS50885"/>
    </source>
</evidence>
<evidence type="ECO:0000256" key="10">
    <source>
        <dbReference type="PROSITE-ProRule" id="PRU00284"/>
    </source>
</evidence>
<evidence type="ECO:0000256" key="7">
    <source>
        <dbReference type="ARBA" id="ARBA00023136"/>
    </source>
</evidence>
<dbReference type="Pfam" id="PF02203">
    <property type="entry name" value="TarH"/>
    <property type="match status" value="1"/>
</dbReference>
<dbReference type="Gene3D" id="1.10.287.950">
    <property type="entry name" value="Methyl-accepting chemotaxis protein"/>
    <property type="match status" value="1"/>
</dbReference>
<comment type="subcellular location">
    <subcellularLocation>
        <location evidence="1">Cell membrane</location>
        <topology evidence="1">Multi-pass membrane protein</topology>
    </subcellularLocation>
</comment>
<keyword evidence="4" id="KW-0145">Chemotaxis</keyword>
<dbReference type="EMBL" id="VZQQ01000091">
    <property type="protein sequence ID" value="MBC8752284.1"/>
    <property type="molecule type" value="Genomic_DNA"/>
</dbReference>
<keyword evidence="15" id="KW-1185">Reference proteome</keyword>
<feature type="transmembrane region" description="Helical" evidence="11">
    <location>
        <begin position="12"/>
        <end position="32"/>
    </location>
</feature>
<dbReference type="Proteomes" id="UP000736373">
    <property type="component" value="Unassembled WGS sequence"/>
</dbReference>
<feature type="domain" description="Methyl-accepting transducer" evidence="12">
    <location>
        <begin position="271"/>
        <end position="500"/>
    </location>
</feature>
<proteinExistence type="inferred from homology"/>
<evidence type="ECO:0000256" key="8">
    <source>
        <dbReference type="ARBA" id="ARBA00023224"/>
    </source>
</evidence>
<keyword evidence="7 11" id="KW-0472">Membrane</keyword>
<keyword evidence="2" id="KW-1003">Cell membrane</keyword>